<organism evidence="1 2">
    <name type="scientific">Setomelanomma holmii</name>
    <dbReference type="NCBI Taxonomy" id="210430"/>
    <lineage>
        <taxon>Eukaryota</taxon>
        <taxon>Fungi</taxon>
        <taxon>Dikarya</taxon>
        <taxon>Ascomycota</taxon>
        <taxon>Pezizomycotina</taxon>
        <taxon>Dothideomycetes</taxon>
        <taxon>Pleosporomycetidae</taxon>
        <taxon>Pleosporales</taxon>
        <taxon>Pleosporineae</taxon>
        <taxon>Phaeosphaeriaceae</taxon>
        <taxon>Setomelanomma</taxon>
    </lineage>
</organism>
<dbReference type="OrthoDB" id="5413827at2759"/>
<dbReference type="EMBL" id="ML978157">
    <property type="protein sequence ID" value="KAF2035650.1"/>
    <property type="molecule type" value="Genomic_DNA"/>
</dbReference>
<dbReference type="AlphaFoldDB" id="A0A9P4HIC5"/>
<evidence type="ECO:0000313" key="1">
    <source>
        <dbReference type="EMBL" id="KAF2035650.1"/>
    </source>
</evidence>
<proteinExistence type="predicted"/>
<accession>A0A9P4HIC5</accession>
<protein>
    <submittedName>
        <fullName evidence="1">Uncharacterized protein</fullName>
    </submittedName>
</protein>
<dbReference type="PANTHER" id="PTHR42085:SF1">
    <property type="entry name" value="F-BOX DOMAIN-CONTAINING PROTEIN"/>
    <property type="match status" value="1"/>
</dbReference>
<keyword evidence="2" id="KW-1185">Reference proteome</keyword>
<dbReference type="PANTHER" id="PTHR42085">
    <property type="entry name" value="F-BOX DOMAIN-CONTAINING PROTEIN"/>
    <property type="match status" value="1"/>
</dbReference>
<dbReference type="InterPro" id="IPR038883">
    <property type="entry name" value="AN11006-like"/>
</dbReference>
<dbReference type="Proteomes" id="UP000799777">
    <property type="component" value="Unassembled WGS sequence"/>
</dbReference>
<gene>
    <name evidence="1" type="ORF">EK21DRAFT_107166</name>
</gene>
<comment type="caution">
    <text evidence="1">The sequence shown here is derived from an EMBL/GenBank/DDBJ whole genome shotgun (WGS) entry which is preliminary data.</text>
</comment>
<reference evidence="1" key="1">
    <citation type="journal article" date="2020" name="Stud. Mycol.">
        <title>101 Dothideomycetes genomes: a test case for predicting lifestyles and emergence of pathogens.</title>
        <authorList>
            <person name="Haridas S."/>
            <person name="Albert R."/>
            <person name="Binder M."/>
            <person name="Bloem J."/>
            <person name="Labutti K."/>
            <person name="Salamov A."/>
            <person name="Andreopoulos B."/>
            <person name="Baker S."/>
            <person name="Barry K."/>
            <person name="Bills G."/>
            <person name="Bluhm B."/>
            <person name="Cannon C."/>
            <person name="Castanera R."/>
            <person name="Culley D."/>
            <person name="Daum C."/>
            <person name="Ezra D."/>
            <person name="Gonzalez J."/>
            <person name="Henrissat B."/>
            <person name="Kuo A."/>
            <person name="Liang C."/>
            <person name="Lipzen A."/>
            <person name="Lutzoni F."/>
            <person name="Magnuson J."/>
            <person name="Mondo S."/>
            <person name="Nolan M."/>
            <person name="Ohm R."/>
            <person name="Pangilinan J."/>
            <person name="Park H.-J."/>
            <person name="Ramirez L."/>
            <person name="Alfaro M."/>
            <person name="Sun H."/>
            <person name="Tritt A."/>
            <person name="Yoshinaga Y."/>
            <person name="Zwiers L.-H."/>
            <person name="Turgeon B."/>
            <person name="Goodwin S."/>
            <person name="Spatafora J."/>
            <person name="Crous P."/>
            <person name="Grigoriev I."/>
        </authorList>
    </citation>
    <scope>NUCLEOTIDE SEQUENCE</scope>
    <source>
        <strain evidence="1">CBS 110217</strain>
    </source>
</reference>
<evidence type="ECO:0000313" key="2">
    <source>
        <dbReference type="Proteomes" id="UP000799777"/>
    </source>
</evidence>
<sequence>MSLTDLSNGERLTVENQKRSPLLRLPAELRNRVYDLVFQGTILYVPPSLSYRESIARPDGRKRPTVSLTATSRQIRHEAMPVLHRCIMFDMSEWRLFNLESTTDAFRVMDYNTWRCIESIAINGKVASRLANGLH</sequence>
<name>A0A9P4HIC5_9PLEO</name>